<evidence type="ECO:0000313" key="1">
    <source>
        <dbReference type="EMBL" id="KAG6685421.1"/>
    </source>
</evidence>
<comment type="caution">
    <text evidence="1">The sequence shown here is derived from an EMBL/GenBank/DDBJ whole genome shotgun (WGS) entry which is preliminary data.</text>
</comment>
<name>A0A922DJC3_CARIL</name>
<sequence>MCPICLSEEESSLHAIWSCLAARDVWCQGFKKLQKAVFDVCDFKGLLKAWFSHFGQDQVEVIAVIAHKIWQRRNRLLFEEKFTHPSELMRLSLQAVKDYQEAAGTAESHLSVPSSCTSSWTAPPEGFYKVNWDSALCKNTNMVGIGIIVRDHGKNVIAAKRMRRIFIQDPLIAEAYGACQAVSFAQEIGLRKIVLEGILWL</sequence>
<dbReference type="PANTHER" id="PTHR47074:SF48">
    <property type="entry name" value="POLYNUCLEOTIDYL TRANSFERASE, RIBONUCLEASE H-LIKE SUPERFAMILY PROTEIN"/>
    <property type="match status" value="1"/>
</dbReference>
<gene>
    <name evidence="1" type="ORF">I3842_12G111300</name>
</gene>
<dbReference type="AlphaFoldDB" id="A0A922DJC3"/>
<dbReference type="Proteomes" id="UP000811246">
    <property type="component" value="Chromosome 12"/>
</dbReference>
<proteinExistence type="predicted"/>
<dbReference type="PANTHER" id="PTHR47074">
    <property type="entry name" value="BNAC02G40300D PROTEIN"/>
    <property type="match status" value="1"/>
</dbReference>
<evidence type="ECO:0000313" key="2">
    <source>
        <dbReference type="Proteomes" id="UP000811246"/>
    </source>
</evidence>
<protein>
    <recommendedName>
        <fullName evidence="3">RNase H type-1 domain-containing protein</fullName>
    </recommendedName>
</protein>
<dbReference type="InterPro" id="IPR052929">
    <property type="entry name" value="RNase_H-like_EbsB-rel"/>
</dbReference>
<evidence type="ECO:0008006" key="3">
    <source>
        <dbReference type="Google" id="ProtNLM"/>
    </source>
</evidence>
<organism evidence="1 2">
    <name type="scientific">Carya illinoinensis</name>
    <name type="common">Pecan</name>
    <dbReference type="NCBI Taxonomy" id="32201"/>
    <lineage>
        <taxon>Eukaryota</taxon>
        <taxon>Viridiplantae</taxon>
        <taxon>Streptophyta</taxon>
        <taxon>Embryophyta</taxon>
        <taxon>Tracheophyta</taxon>
        <taxon>Spermatophyta</taxon>
        <taxon>Magnoliopsida</taxon>
        <taxon>eudicotyledons</taxon>
        <taxon>Gunneridae</taxon>
        <taxon>Pentapetalae</taxon>
        <taxon>rosids</taxon>
        <taxon>fabids</taxon>
        <taxon>Fagales</taxon>
        <taxon>Juglandaceae</taxon>
        <taxon>Carya</taxon>
    </lineage>
</organism>
<accession>A0A922DJC3</accession>
<dbReference type="EMBL" id="CM031836">
    <property type="protein sequence ID" value="KAG6685421.1"/>
    <property type="molecule type" value="Genomic_DNA"/>
</dbReference>
<reference evidence="1" key="1">
    <citation type="submission" date="2021-01" db="EMBL/GenBank/DDBJ databases">
        <authorList>
            <person name="Lovell J.T."/>
            <person name="Bentley N."/>
            <person name="Bhattarai G."/>
            <person name="Jenkins J.W."/>
            <person name="Sreedasyam A."/>
            <person name="Alarcon Y."/>
            <person name="Bock C."/>
            <person name="Boston L."/>
            <person name="Carlson J."/>
            <person name="Cervantes K."/>
            <person name="Clermont K."/>
            <person name="Krom N."/>
            <person name="Kubenka K."/>
            <person name="Mamidi S."/>
            <person name="Mattison C."/>
            <person name="Monteros M."/>
            <person name="Pisani C."/>
            <person name="Plott C."/>
            <person name="Rajasekar S."/>
            <person name="Rhein H.S."/>
            <person name="Rohla C."/>
            <person name="Song M."/>
            <person name="Hilaire R.S."/>
            <person name="Shu S."/>
            <person name="Wells L."/>
            <person name="Wang X."/>
            <person name="Webber J."/>
            <person name="Heerema R.J."/>
            <person name="Klein P."/>
            <person name="Conner P."/>
            <person name="Grauke L."/>
            <person name="Grimwood J."/>
            <person name="Schmutz J."/>
            <person name="Randall J.J."/>
        </authorList>
    </citation>
    <scope>NUCLEOTIDE SEQUENCE</scope>
    <source>
        <tissue evidence="1">Leaf</tissue>
    </source>
</reference>